<sequence length="346" mass="39247">MKIYNYILIILLGILTAQCSKDEIADLEPDLTDPDDYNSYWYYSYEAAQLIDGHTFGMEAEEFTPYTVVHLGDTLFIANTGNAGNSLMLFSQKENKLLKTLKTWNFNGKRLQFESSIEAIVPAGERLYVAERQSRIHVFSLPYLTYITCIGNGNWGGPVFQAQALAVNNGLIYARDKNGKVSIYKESEATQENYQKTKRYRQVAGNGTANNAFAPHYMQFVDEMKILLTDYEGKRIRVLDGALVNDDLENNSSIDMEDLTLSLDFKPKTLAVGKARWYATGDNNAINIYDKQSQKWTHRLNSVKGYAFAQPARVYAQNDSVLWVSDTHNTKRTLVKVAVHKGEIHE</sequence>
<dbReference type="InterPro" id="IPR011042">
    <property type="entry name" value="6-blade_b-propeller_TolB-like"/>
</dbReference>
<dbReference type="InterPro" id="IPR011048">
    <property type="entry name" value="Haem_d1_sf"/>
</dbReference>
<gene>
    <name evidence="1" type="ORF">AAK873_13120</name>
</gene>
<protein>
    <submittedName>
        <fullName evidence="1">Quinoprotein amine dehydrogenase</fullName>
    </submittedName>
</protein>
<dbReference type="Proteomes" id="UP001565200">
    <property type="component" value="Unassembled WGS sequence"/>
</dbReference>
<proteinExistence type="predicted"/>
<reference evidence="1 2" key="1">
    <citation type="submission" date="2024-03" db="EMBL/GenBank/DDBJ databases">
        <title>Mouse gut bacterial collection (mGBC) of GemPharmatech.</title>
        <authorList>
            <person name="He Y."/>
            <person name="Dong L."/>
            <person name="Wu D."/>
            <person name="Gao X."/>
            <person name="Lin Z."/>
        </authorList>
    </citation>
    <scope>NUCLEOTIDE SEQUENCE [LARGE SCALE GENOMIC DNA]</scope>
    <source>
        <strain evidence="1 2">54-13</strain>
    </source>
</reference>
<accession>A0ABV4CYP9</accession>
<dbReference type="EMBL" id="JBCLPP010000055">
    <property type="protein sequence ID" value="MEY8246544.1"/>
    <property type="molecule type" value="Genomic_DNA"/>
</dbReference>
<name>A0ABV4CYP9_9BACT</name>
<keyword evidence="2" id="KW-1185">Reference proteome</keyword>
<evidence type="ECO:0000313" key="1">
    <source>
        <dbReference type="EMBL" id="MEY8246544.1"/>
    </source>
</evidence>
<organism evidence="1 2">
    <name type="scientific">Heminiphilus faecis</name>
    <dbReference type="NCBI Taxonomy" id="2601703"/>
    <lineage>
        <taxon>Bacteria</taxon>
        <taxon>Pseudomonadati</taxon>
        <taxon>Bacteroidota</taxon>
        <taxon>Bacteroidia</taxon>
        <taxon>Bacteroidales</taxon>
        <taxon>Muribaculaceae</taxon>
        <taxon>Heminiphilus</taxon>
    </lineage>
</organism>
<dbReference type="SUPFAM" id="SSF51004">
    <property type="entry name" value="C-terminal (heme d1) domain of cytochrome cd1-nitrite reductase"/>
    <property type="match status" value="1"/>
</dbReference>
<comment type="caution">
    <text evidence="1">The sequence shown here is derived from an EMBL/GenBank/DDBJ whole genome shotgun (WGS) entry which is preliminary data.</text>
</comment>
<evidence type="ECO:0000313" key="2">
    <source>
        <dbReference type="Proteomes" id="UP001565200"/>
    </source>
</evidence>
<dbReference type="RefSeq" id="WP_369863978.1">
    <property type="nucleotide sequence ID" value="NZ_JBCLPP010000055.1"/>
</dbReference>
<dbReference type="Gene3D" id="2.120.10.30">
    <property type="entry name" value="TolB, C-terminal domain"/>
    <property type="match status" value="1"/>
</dbReference>